<keyword evidence="4" id="KW-1015">Disulfide bond</keyword>
<evidence type="ECO:0000256" key="2">
    <source>
        <dbReference type="ARBA" id="ARBA00022729"/>
    </source>
</evidence>
<dbReference type="InterPro" id="IPR043504">
    <property type="entry name" value="Peptidase_S1_PA_chymotrypsin"/>
</dbReference>
<dbReference type="PRINTS" id="PR00722">
    <property type="entry name" value="CHYMOTRYPSIN"/>
</dbReference>
<dbReference type="InterPro" id="IPR009003">
    <property type="entry name" value="Peptidase_S1_PA"/>
</dbReference>
<dbReference type="SMART" id="SM00020">
    <property type="entry name" value="Tryp_SPc"/>
    <property type="match status" value="1"/>
</dbReference>
<evidence type="ECO:0000313" key="8">
    <source>
        <dbReference type="EMBL" id="TKC39021.1"/>
    </source>
</evidence>
<dbReference type="PROSITE" id="PS50240">
    <property type="entry name" value="TRYPSIN_DOM"/>
    <property type="match status" value="1"/>
</dbReference>
<keyword evidence="5" id="KW-0325">Glycoprotein</keyword>
<gene>
    <name evidence="8" type="ORF">EI555_015990</name>
</gene>
<feature type="region of interest" description="Disordered" evidence="6">
    <location>
        <begin position="1"/>
        <end position="27"/>
    </location>
</feature>
<dbReference type="Proteomes" id="UP000308365">
    <property type="component" value="Unassembled WGS sequence"/>
</dbReference>
<dbReference type="InterPro" id="IPR001314">
    <property type="entry name" value="Peptidase_S1A"/>
</dbReference>
<evidence type="ECO:0000256" key="5">
    <source>
        <dbReference type="ARBA" id="ARBA00023180"/>
    </source>
</evidence>
<organism evidence="8 9">
    <name type="scientific">Monodon monoceros</name>
    <name type="common">Narwhal</name>
    <name type="synonym">Ceratodon monodon</name>
    <dbReference type="NCBI Taxonomy" id="40151"/>
    <lineage>
        <taxon>Eukaryota</taxon>
        <taxon>Metazoa</taxon>
        <taxon>Chordata</taxon>
        <taxon>Craniata</taxon>
        <taxon>Vertebrata</taxon>
        <taxon>Euteleostomi</taxon>
        <taxon>Mammalia</taxon>
        <taxon>Eutheria</taxon>
        <taxon>Laurasiatheria</taxon>
        <taxon>Artiodactyla</taxon>
        <taxon>Whippomorpha</taxon>
        <taxon>Cetacea</taxon>
        <taxon>Odontoceti</taxon>
        <taxon>Monodontidae</taxon>
        <taxon>Monodon</taxon>
    </lineage>
</organism>
<reference evidence="9" key="1">
    <citation type="journal article" date="2019" name="IScience">
        <title>Narwhal Genome Reveals Long-Term Low Genetic Diversity despite Current Large Abundance Size.</title>
        <authorList>
            <person name="Westbury M.V."/>
            <person name="Petersen B."/>
            <person name="Garde E."/>
            <person name="Heide-Jorgensen M.P."/>
            <person name="Lorenzen E.D."/>
        </authorList>
    </citation>
    <scope>NUCLEOTIDE SEQUENCE [LARGE SCALE GENOMIC DNA]</scope>
</reference>
<evidence type="ECO:0000313" key="9">
    <source>
        <dbReference type="Proteomes" id="UP000308365"/>
    </source>
</evidence>
<feature type="domain" description="Peptidase S1" evidence="7">
    <location>
        <begin position="77"/>
        <end position="352"/>
    </location>
</feature>
<keyword evidence="2" id="KW-0732">Signal</keyword>
<dbReference type="InterPro" id="IPR001254">
    <property type="entry name" value="Trypsin_dom"/>
</dbReference>
<keyword evidence="3" id="KW-0378">Hydrolase</keyword>
<dbReference type="EMBL" id="RWIC01000918">
    <property type="protein sequence ID" value="TKC39021.1"/>
    <property type="molecule type" value="Genomic_DNA"/>
</dbReference>
<evidence type="ECO:0000256" key="6">
    <source>
        <dbReference type="SAM" id="MobiDB-lite"/>
    </source>
</evidence>
<keyword evidence="1" id="KW-0645">Protease</keyword>
<dbReference type="InterPro" id="IPR018114">
    <property type="entry name" value="TRYPSIN_HIS"/>
</dbReference>
<accession>A0A4U1ER10</accession>
<dbReference type="Gene3D" id="2.40.10.10">
    <property type="entry name" value="Trypsin-like serine proteases"/>
    <property type="match status" value="1"/>
</dbReference>
<dbReference type="FunFam" id="2.40.10.10:FF:000024">
    <property type="entry name" value="Serine protease 53"/>
    <property type="match status" value="1"/>
</dbReference>
<dbReference type="PANTHER" id="PTHR24253">
    <property type="entry name" value="TRANSMEMBRANE PROTEASE SERINE"/>
    <property type="match status" value="1"/>
</dbReference>
<dbReference type="SUPFAM" id="SSF50494">
    <property type="entry name" value="Trypsin-like serine proteases"/>
    <property type="match status" value="1"/>
</dbReference>
<evidence type="ECO:0000256" key="1">
    <source>
        <dbReference type="ARBA" id="ARBA00022670"/>
    </source>
</evidence>
<proteinExistence type="predicted"/>
<comment type="caution">
    <text evidence="8">The sequence shown here is derived from an EMBL/GenBank/DDBJ whole genome shotgun (WGS) entry which is preliminary data.</text>
</comment>
<dbReference type="Pfam" id="PF00089">
    <property type="entry name" value="Trypsin"/>
    <property type="match status" value="2"/>
</dbReference>
<protein>
    <recommendedName>
        <fullName evidence="7">Peptidase S1 domain-containing protein</fullName>
    </recommendedName>
</protein>
<dbReference type="AlphaFoldDB" id="A0A4U1ER10"/>
<sequence>GQVRSRREGALQSAEATRVRPGRAGRGAGLVGADLRLSTHLAGRPRGRQGTPVEAASSRASGNFGGHGIPYDCGSPRFGGVYPSTWPLDFKGSWRKAGPRRKWPWQVSLQINDKHICGGSLIASWWVLTAAHCIFGHVEYTVKMGDIRLMHTSKMAIKVPVRDIVIHKYFNPIGTVENDIALALLAFPVNFSSNIQPVCLPEKAFMVQAGTECWVTGWGKLGEREPSQASTLPLQEAELSVLHYERCNEVLKEKMESRFDMVKKGAICGTSPTGKDACQMFLIHKQYDLRYVAAPPFTCLQGDSGGPPVCQLNDSWAQVGIVSWGIGCGRRGYPGVFTEVSFYKDWVIAKINQASHIDSAGYFSLTLCLLLPLGILPTPLTLALALTSHFYSMPFPQFCLGSTDPVEIHRTESGNKKGTLEVSRPGAPGTCVVHTCALAVLCLP</sequence>
<dbReference type="GO" id="GO:0004252">
    <property type="term" value="F:serine-type endopeptidase activity"/>
    <property type="evidence" value="ECO:0007669"/>
    <property type="project" value="InterPro"/>
</dbReference>
<dbReference type="PROSITE" id="PS00134">
    <property type="entry name" value="TRYPSIN_HIS"/>
    <property type="match status" value="1"/>
</dbReference>
<evidence type="ECO:0000256" key="3">
    <source>
        <dbReference type="ARBA" id="ARBA00022801"/>
    </source>
</evidence>
<dbReference type="PANTHER" id="PTHR24253:SF159">
    <property type="entry name" value="SERINE PROTEASE 42"/>
    <property type="match status" value="1"/>
</dbReference>
<name>A0A4U1ER10_MONMO</name>
<dbReference type="CDD" id="cd00190">
    <property type="entry name" value="Tryp_SPc"/>
    <property type="match status" value="1"/>
</dbReference>
<feature type="region of interest" description="Disordered" evidence="6">
    <location>
        <begin position="41"/>
        <end position="61"/>
    </location>
</feature>
<evidence type="ECO:0000256" key="4">
    <source>
        <dbReference type="ARBA" id="ARBA00023157"/>
    </source>
</evidence>
<dbReference type="GO" id="GO:0006508">
    <property type="term" value="P:proteolysis"/>
    <property type="evidence" value="ECO:0007669"/>
    <property type="project" value="UniProtKB-KW"/>
</dbReference>
<feature type="non-terminal residue" evidence="8">
    <location>
        <position position="1"/>
    </location>
</feature>
<evidence type="ECO:0000259" key="7">
    <source>
        <dbReference type="PROSITE" id="PS50240"/>
    </source>
</evidence>